<feature type="domain" description="DUF559" evidence="1">
    <location>
        <begin position="212"/>
        <end position="283"/>
    </location>
</feature>
<evidence type="ECO:0000313" key="2">
    <source>
        <dbReference type="EMBL" id="GAA3614973.1"/>
    </source>
</evidence>
<dbReference type="EMBL" id="BAABAB010000010">
    <property type="protein sequence ID" value="GAA3614973.1"/>
    <property type="molecule type" value="Genomic_DNA"/>
</dbReference>
<gene>
    <name evidence="2" type="ORF">GCM10022236_16130</name>
</gene>
<keyword evidence="3" id="KW-1185">Reference proteome</keyword>
<accession>A0ABP6ZNJ9</accession>
<evidence type="ECO:0000259" key="1">
    <source>
        <dbReference type="Pfam" id="PF04480"/>
    </source>
</evidence>
<dbReference type="InterPro" id="IPR011335">
    <property type="entry name" value="Restrct_endonuc-II-like"/>
</dbReference>
<sequence length="302" mass="33543">MVTDVNEIEIRLRRGGGILRRADNADLAGRLDTLLRRGELVAVHPGVYCLPHTAGDTLVRILAAATWAGPDAVLTGWAAARLTFLPDARVPVVTVALPTSRRAPGGIAVERRRIPPELVQPYGPLVLTRPSLTALDLADSRTRASVVDEVLRTRAATLQQLWAALELTPNRRGNAVRRALLVESRAEPWSEAERALHLLLWQCGIAGWISNAWVLGYRVDVLFAAAMLVIEVDGWEIHRSRDAFEHDRRRRNELELAGYRVLNFTWRHIVEQPGWVIECVLRGLADERCSPVTPRASGLRSA</sequence>
<evidence type="ECO:0000313" key="3">
    <source>
        <dbReference type="Proteomes" id="UP001501490"/>
    </source>
</evidence>
<organism evidence="2 3">
    <name type="scientific">Microlunatus ginsengisoli</name>
    <dbReference type="NCBI Taxonomy" id="363863"/>
    <lineage>
        <taxon>Bacteria</taxon>
        <taxon>Bacillati</taxon>
        <taxon>Actinomycetota</taxon>
        <taxon>Actinomycetes</taxon>
        <taxon>Propionibacteriales</taxon>
        <taxon>Propionibacteriaceae</taxon>
        <taxon>Microlunatus</taxon>
    </lineage>
</organism>
<proteinExistence type="predicted"/>
<dbReference type="Gene3D" id="3.40.960.10">
    <property type="entry name" value="VSR Endonuclease"/>
    <property type="match status" value="1"/>
</dbReference>
<name>A0ABP6ZNJ9_9ACTN</name>
<dbReference type="Proteomes" id="UP001501490">
    <property type="component" value="Unassembled WGS sequence"/>
</dbReference>
<dbReference type="InterPro" id="IPR007569">
    <property type="entry name" value="DUF559"/>
</dbReference>
<reference evidence="3" key="1">
    <citation type="journal article" date="2019" name="Int. J. Syst. Evol. Microbiol.">
        <title>The Global Catalogue of Microorganisms (GCM) 10K type strain sequencing project: providing services to taxonomists for standard genome sequencing and annotation.</title>
        <authorList>
            <consortium name="The Broad Institute Genomics Platform"/>
            <consortium name="The Broad Institute Genome Sequencing Center for Infectious Disease"/>
            <person name="Wu L."/>
            <person name="Ma J."/>
        </authorList>
    </citation>
    <scope>NUCLEOTIDE SEQUENCE [LARGE SCALE GENOMIC DNA]</scope>
    <source>
        <strain evidence="3">JCM 16929</strain>
    </source>
</reference>
<protein>
    <submittedName>
        <fullName evidence="2">Type IV toxin-antitoxin system AbiEi family antitoxin domain-containing protein</fullName>
    </submittedName>
</protein>
<dbReference type="SUPFAM" id="SSF52980">
    <property type="entry name" value="Restriction endonuclease-like"/>
    <property type="match status" value="1"/>
</dbReference>
<comment type="caution">
    <text evidence="2">The sequence shown here is derived from an EMBL/GenBank/DDBJ whole genome shotgun (WGS) entry which is preliminary data.</text>
</comment>
<dbReference type="Pfam" id="PF04480">
    <property type="entry name" value="DUF559"/>
    <property type="match status" value="1"/>
</dbReference>